<accession>A0ABN7TED9</accession>
<dbReference type="EMBL" id="OU015567">
    <property type="protein sequence ID" value="CAG5113945.1"/>
    <property type="molecule type" value="Genomic_DNA"/>
</dbReference>
<evidence type="ECO:0000313" key="2">
    <source>
        <dbReference type="EMBL" id="CAG5113945.1"/>
    </source>
</evidence>
<name>A0ABN7TED9_OIKDI</name>
<reference evidence="2 3" key="1">
    <citation type="submission" date="2021-04" db="EMBL/GenBank/DDBJ databases">
        <authorList>
            <person name="Bliznina A."/>
        </authorList>
    </citation>
    <scope>NUCLEOTIDE SEQUENCE [LARGE SCALE GENOMIC DNA]</scope>
</reference>
<evidence type="ECO:0000313" key="3">
    <source>
        <dbReference type="Proteomes" id="UP001158576"/>
    </source>
</evidence>
<dbReference type="Proteomes" id="UP001158576">
    <property type="component" value="Chromosome 2"/>
</dbReference>
<evidence type="ECO:0000256" key="1">
    <source>
        <dbReference type="SAM" id="Phobius"/>
    </source>
</evidence>
<gene>
    <name evidence="2" type="ORF">OKIOD_LOCUS16799</name>
</gene>
<keyword evidence="1" id="KW-1133">Transmembrane helix</keyword>
<organism evidence="2 3">
    <name type="scientific">Oikopleura dioica</name>
    <name type="common">Tunicate</name>
    <dbReference type="NCBI Taxonomy" id="34765"/>
    <lineage>
        <taxon>Eukaryota</taxon>
        <taxon>Metazoa</taxon>
        <taxon>Chordata</taxon>
        <taxon>Tunicata</taxon>
        <taxon>Appendicularia</taxon>
        <taxon>Copelata</taxon>
        <taxon>Oikopleuridae</taxon>
        <taxon>Oikopleura</taxon>
    </lineage>
</organism>
<proteinExistence type="predicted"/>
<keyword evidence="1" id="KW-0812">Transmembrane</keyword>
<keyword evidence="1" id="KW-0472">Membrane</keyword>
<sequence>MCPKKSAKESIRKWKKAVGREIWAFFSTLIFFLSTFCIIYYATANNAQTYKIELAIPYDFLLDSKSSLKLPKFLKKPKTCSSDNLIVISIEPRRSLEKDDEMEENETGKFIEAAEKSRKEILSLAPADFSGLYFMTNEFAEDKAKDYGDNFLVTLSRSEAKLNSTLAMSAIDWFLSNCSEEKSLIITSFPSKLNLTEVMEGRNVRMSRRKPDRRHQKGLIECLFGFFQKPSRNKKPLPTACARGGYLIPYRELQKIQKVSEQTKTHLNPEMAITGIFREKAELKIHDATPTIKLPGRHSIMKKQPE</sequence>
<feature type="transmembrane region" description="Helical" evidence="1">
    <location>
        <begin position="21"/>
        <end position="42"/>
    </location>
</feature>
<keyword evidence="3" id="KW-1185">Reference proteome</keyword>
<protein>
    <submittedName>
        <fullName evidence="2">Oidioi.mRNA.OKI2018_I69.chr2.g8034.t1.cds</fullName>
    </submittedName>
</protein>